<proteinExistence type="predicted"/>
<organism evidence="5 6">
    <name type="scientific">Streptomyces ziwulingensis</name>
    <dbReference type="NCBI Taxonomy" id="1045501"/>
    <lineage>
        <taxon>Bacteria</taxon>
        <taxon>Bacillati</taxon>
        <taxon>Actinomycetota</taxon>
        <taxon>Actinomycetes</taxon>
        <taxon>Kitasatosporales</taxon>
        <taxon>Streptomycetaceae</taxon>
        <taxon>Streptomyces</taxon>
    </lineage>
</organism>
<dbReference type="InterPro" id="IPR018702">
    <property type="entry name" value="DUF2207"/>
</dbReference>
<feature type="transmembrane region" description="Helical" evidence="2">
    <location>
        <begin position="433"/>
        <end position="451"/>
    </location>
</feature>
<evidence type="ECO:0000313" key="5">
    <source>
        <dbReference type="EMBL" id="GAA4791606.1"/>
    </source>
</evidence>
<dbReference type="Proteomes" id="UP001501265">
    <property type="component" value="Unassembled WGS sequence"/>
</dbReference>
<reference evidence="6" key="1">
    <citation type="journal article" date="2019" name="Int. J. Syst. Evol. Microbiol.">
        <title>The Global Catalogue of Microorganisms (GCM) 10K type strain sequencing project: providing services to taxonomists for standard genome sequencing and annotation.</title>
        <authorList>
            <consortium name="The Broad Institute Genomics Platform"/>
            <consortium name="The Broad Institute Genome Sequencing Center for Infectious Disease"/>
            <person name="Wu L."/>
            <person name="Ma J."/>
        </authorList>
    </citation>
    <scope>NUCLEOTIDE SEQUENCE [LARGE SCALE GENOMIC DNA]</scope>
    <source>
        <strain evidence="6">JCM 18081</strain>
    </source>
</reference>
<name>A0ABP9B9T7_9ACTN</name>
<feature type="region of interest" description="Disordered" evidence="1">
    <location>
        <begin position="573"/>
        <end position="619"/>
    </location>
</feature>
<feature type="compositionally biased region" description="Gly residues" evidence="1">
    <location>
        <begin position="585"/>
        <end position="619"/>
    </location>
</feature>
<evidence type="ECO:0000313" key="6">
    <source>
        <dbReference type="Proteomes" id="UP001501265"/>
    </source>
</evidence>
<gene>
    <name evidence="5" type="ORF">GCM10023220_16400</name>
</gene>
<sequence>MRQTARRRRGTWVAIFFAVLLLGGVVALFRGNVERVNTLWVGAEIAADGGMRVTEVIDYDFGAPRTTRHGIYRDLPDLPYNADSAEVSVTMDGARTPWELDVGDRYEKPDGQREIATRIKVGNPDDSVTGVHRYRIQYTLSDVVQKGKIAWNAVGTGWQVDRSHVRIHVVAPYNLTGARCVRGTDGSENLCTARPDGPGRLDITLDRLEGHEGITLYASGGRKLSGVPQTLPAPPSGAKAVGTTVQSPLRVALFASCLTALCAAAAVGLLRLLGRDRTAQERPGGPPGRTRRGFARRSAAPPLSSAVPPEGLSPAQGGILLAERVESHHQVAWLLSMTIEGRITVGGTAQNPVLRRRETADAPDDPAGSVDASIARSVLDTIFAGRDSVTLGLRDTQFRAGWQLLRRELTVWRGTSDLWDEAAANRARLGRPVGIAATVLGFVTTAVGTWLDGGRHASGRTVLLLGLFAVGVGLALWLRSWELHMRSPRGTDLRLRTQAFQRYLADPPALFGGEPLDAARLELYTAWAVALDAAHAWDRAVAESTAAPQHRSTLTSGFFPGFALGLITASAASTVPPPSSSSNSSGGGGGFGSGGGGGFGSGSSGDVGGGSGGGGGGSW</sequence>
<dbReference type="EMBL" id="BAABIG010000017">
    <property type="protein sequence ID" value="GAA4791606.1"/>
    <property type="molecule type" value="Genomic_DNA"/>
</dbReference>
<dbReference type="Pfam" id="PF09972">
    <property type="entry name" value="DUF2207"/>
    <property type="match status" value="1"/>
</dbReference>
<feature type="transmembrane region" description="Helical" evidence="2">
    <location>
        <begin position="251"/>
        <end position="273"/>
    </location>
</feature>
<evidence type="ECO:0000256" key="1">
    <source>
        <dbReference type="SAM" id="MobiDB-lite"/>
    </source>
</evidence>
<feature type="domain" description="DUF2207" evidence="3">
    <location>
        <begin position="36"/>
        <end position="218"/>
    </location>
</feature>
<evidence type="ECO:0008006" key="7">
    <source>
        <dbReference type="Google" id="ProtNLM"/>
    </source>
</evidence>
<dbReference type="InterPro" id="IPR048389">
    <property type="entry name" value="YciQ-like_C"/>
</dbReference>
<protein>
    <recommendedName>
        <fullName evidence="7">DUF2207 domain-containing protein</fullName>
    </recommendedName>
</protein>
<feature type="domain" description="Predicted membrane protein YciQ-like C-terminal" evidence="4">
    <location>
        <begin position="307"/>
        <end position="540"/>
    </location>
</feature>
<feature type="transmembrane region" description="Helical" evidence="2">
    <location>
        <begin position="457"/>
        <end position="478"/>
    </location>
</feature>
<evidence type="ECO:0000259" key="4">
    <source>
        <dbReference type="Pfam" id="PF20990"/>
    </source>
</evidence>
<comment type="caution">
    <text evidence="5">The sequence shown here is derived from an EMBL/GenBank/DDBJ whole genome shotgun (WGS) entry which is preliminary data.</text>
</comment>
<keyword evidence="2" id="KW-0472">Membrane</keyword>
<evidence type="ECO:0000259" key="3">
    <source>
        <dbReference type="Pfam" id="PF09972"/>
    </source>
</evidence>
<feature type="compositionally biased region" description="Low complexity" evidence="1">
    <location>
        <begin position="296"/>
        <end position="309"/>
    </location>
</feature>
<dbReference type="Pfam" id="PF20990">
    <property type="entry name" value="DUF2207_C"/>
    <property type="match status" value="1"/>
</dbReference>
<keyword evidence="6" id="KW-1185">Reference proteome</keyword>
<evidence type="ECO:0000256" key="2">
    <source>
        <dbReference type="SAM" id="Phobius"/>
    </source>
</evidence>
<keyword evidence="2" id="KW-0812">Transmembrane</keyword>
<accession>A0ABP9B9T7</accession>
<keyword evidence="2" id="KW-1133">Transmembrane helix</keyword>
<feature type="region of interest" description="Disordered" evidence="1">
    <location>
        <begin position="278"/>
        <end position="311"/>
    </location>
</feature>
<dbReference type="RefSeq" id="WP_345618357.1">
    <property type="nucleotide sequence ID" value="NZ_BAABIG010000017.1"/>
</dbReference>